<dbReference type="RefSeq" id="WP_155702669.1">
    <property type="nucleotide sequence ID" value="NZ_CP034235.1"/>
</dbReference>
<dbReference type="EMBL" id="CP034235">
    <property type="protein sequence ID" value="QGQ97564.1"/>
    <property type="molecule type" value="Genomic_DNA"/>
</dbReference>
<accession>A0A6B8RP31</accession>
<keyword evidence="2" id="KW-1185">Reference proteome</keyword>
<dbReference type="AlphaFoldDB" id="A0A6B8RP31"/>
<sequence>MISQERINKILDIFHNRANVPDYHIYNLRKQIEEHFISSLQINDIYDSFIKKALPIFLKNQLVEDLELYIRSNCKNYNYSDSNQIIINNIKFEYAQFLVNKYVHEVKGIMKELVNERMILISREIDDDLIDQSSIADIYTQILNNLWGVSLKDFVKYHLLFNLLKFKPYSVTNSR</sequence>
<proteinExistence type="predicted"/>
<reference evidence="2" key="1">
    <citation type="submission" date="2018-11" db="EMBL/GenBank/DDBJ databases">
        <title>Complete genome sequence of Paenibacillus sp. ML311-T8.</title>
        <authorList>
            <person name="Nam Y.-D."/>
            <person name="Kang J."/>
            <person name="Chung W.-H."/>
            <person name="Park Y.S."/>
        </authorList>
    </citation>
    <scope>NUCLEOTIDE SEQUENCE [LARGE SCALE GENOMIC DNA]</scope>
    <source>
        <strain evidence="2">ML311-T8</strain>
    </source>
</reference>
<name>A0A6B8RP31_9BACL</name>
<dbReference type="KEGG" id="ppsc:EHS13_23070"/>
<protein>
    <submittedName>
        <fullName evidence="1">Uncharacterized protein</fullName>
    </submittedName>
</protein>
<evidence type="ECO:0000313" key="2">
    <source>
        <dbReference type="Proteomes" id="UP000426246"/>
    </source>
</evidence>
<evidence type="ECO:0000313" key="1">
    <source>
        <dbReference type="EMBL" id="QGQ97564.1"/>
    </source>
</evidence>
<organism evidence="1 2">
    <name type="scientific">Paenibacillus psychroresistens</name>
    <dbReference type="NCBI Taxonomy" id="1778678"/>
    <lineage>
        <taxon>Bacteria</taxon>
        <taxon>Bacillati</taxon>
        <taxon>Bacillota</taxon>
        <taxon>Bacilli</taxon>
        <taxon>Bacillales</taxon>
        <taxon>Paenibacillaceae</taxon>
        <taxon>Paenibacillus</taxon>
    </lineage>
</organism>
<gene>
    <name evidence="1" type="ORF">EHS13_23070</name>
</gene>
<dbReference type="Proteomes" id="UP000426246">
    <property type="component" value="Chromosome"/>
</dbReference>